<sequence length="62" mass="7237">MSQIFHVSYNACQNYNFIHHSVKSKCNDKWKRIITSILLVKSKCLKIIYHLGRTPLSCVKAK</sequence>
<proteinExistence type="predicted"/>
<dbReference type="EMBL" id="GGEC01076161">
    <property type="protein sequence ID" value="MBX56645.1"/>
    <property type="molecule type" value="Transcribed_RNA"/>
</dbReference>
<accession>A0A2P2PPL8</accession>
<protein>
    <submittedName>
        <fullName evidence="1">Uncharacterized protein</fullName>
    </submittedName>
</protein>
<name>A0A2P2PPL8_RHIMU</name>
<reference evidence="1" key="1">
    <citation type="submission" date="2018-02" db="EMBL/GenBank/DDBJ databases">
        <title>Rhizophora mucronata_Transcriptome.</title>
        <authorList>
            <person name="Meera S.P."/>
            <person name="Sreeshan A."/>
            <person name="Augustine A."/>
        </authorList>
    </citation>
    <scope>NUCLEOTIDE SEQUENCE</scope>
    <source>
        <tissue evidence="1">Leaf</tissue>
    </source>
</reference>
<organism evidence="1">
    <name type="scientific">Rhizophora mucronata</name>
    <name type="common">Asiatic mangrove</name>
    <dbReference type="NCBI Taxonomy" id="61149"/>
    <lineage>
        <taxon>Eukaryota</taxon>
        <taxon>Viridiplantae</taxon>
        <taxon>Streptophyta</taxon>
        <taxon>Embryophyta</taxon>
        <taxon>Tracheophyta</taxon>
        <taxon>Spermatophyta</taxon>
        <taxon>Magnoliopsida</taxon>
        <taxon>eudicotyledons</taxon>
        <taxon>Gunneridae</taxon>
        <taxon>Pentapetalae</taxon>
        <taxon>rosids</taxon>
        <taxon>fabids</taxon>
        <taxon>Malpighiales</taxon>
        <taxon>Rhizophoraceae</taxon>
        <taxon>Rhizophora</taxon>
    </lineage>
</organism>
<evidence type="ECO:0000313" key="1">
    <source>
        <dbReference type="EMBL" id="MBX56645.1"/>
    </source>
</evidence>
<dbReference type="AlphaFoldDB" id="A0A2P2PPL8"/>